<accession>A0A8S2H1G1</accession>
<feature type="region of interest" description="Disordered" evidence="1">
    <location>
        <begin position="410"/>
        <end position="461"/>
    </location>
</feature>
<feature type="region of interest" description="Disordered" evidence="1">
    <location>
        <begin position="348"/>
        <end position="374"/>
    </location>
</feature>
<dbReference type="EMBL" id="CAJOBA010001322">
    <property type="protein sequence ID" value="CAF3589384.1"/>
    <property type="molecule type" value="Genomic_DNA"/>
</dbReference>
<evidence type="ECO:0000313" key="4">
    <source>
        <dbReference type="Proteomes" id="UP000682733"/>
    </source>
</evidence>
<feature type="compositionally biased region" description="Polar residues" evidence="1">
    <location>
        <begin position="428"/>
        <end position="440"/>
    </location>
</feature>
<dbReference type="AlphaFoldDB" id="A0A8S2H1G1"/>
<name>A0A8S2H1G1_9BILA</name>
<protein>
    <submittedName>
        <fullName evidence="3">Uncharacterized protein</fullName>
    </submittedName>
</protein>
<sequence length="697" mass="80025">MVDQPIKKKCEDDLLKFFLHGHYDVKFNYNKNDEQLIKVDNSVAILNDTNININDNSEQEIAITNEQSTLESRPILTTCSKTPIKDYYGDKLENPQCVYEETYIINISVKPKLNDVNKEDDEKRTRKSKNQTFAVSIEKTAVDETLPSNIDDDQHESSTEQCCDNNSLYESDDEYFVKKQNWTGPIITETASTNSEKVPEKQFIATYDAKSADKDLSLSDILHKTLTNIAPLPPLNKDINDDDNFDTGKTSTISSSISFCDDSKSPTYINEIIGEDWYIDENGIIQSEKYSANIQQKHDYEQLKPVLNAVETIITNTVREHQANSNYSIQSSCKDSEQDVRRRKITSAEIDHFKKQQGISKSKQTSNNNQQGPLNINEILKGNISDDEKLMQYLDYIERQSNQGLVVKPDTQKKLSQQQFQPSSAAQTKRNNNCSSNQINESKESSPARKPTKQKTIQTKDELSLKSRQEKNNLSKELDKIYRSLTVTDMLNISDEVRGKIKGLYNLINGDGGQNHQNSKKNIAPNISLHPSHQLRQHSHHVEAQCRSRQELRKATIQQFKTAADNIHSVRPEPPFTVQQSSYVSTSPNNKYNLRQHGQLKTSDTVDLYPSEILLNDQHTYAHSRSNVNLKTVYADRDQLLLDQHLKCIAMYNNYLRSIRSPAEYQLINQRSIRHRLPKQINPPRILEQHFLNQFYN</sequence>
<feature type="compositionally biased region" description="Polar residues" evidence="1">
    <location>
        <begin position="357"/>
        <end position="374"/>
    </location>
</feature>
<organism evidence="3 4">
    <name type="scientific">Didymodactylos carnosus</name>
    <dbReference type="NCBI Taxonomy" id="1234261"/>
    <lineage>
        <taxon>Eukaryota</taxon>
        <taxon>Metazoa</taxon>
        <taxon>Spiralia</taxon>
        <taxon>Gnathifera</taxon>
        <taxon>Rotifera</taxon>
        <taxon>Eurotatoria</taxon>
        <taxon>Bdelloidea</taxon>
        <taxon>Philodinida</taxon>
        <taxon>Philodinidae</taxon>
        <taxon>Didymodactylos</taxon>
    </lineage>
</organism>
<evidence type="ECO:0000256" key="1">
    <source>
        <dbReference type="SAM" id="MobiDB-lite"/>
    </source>
</evidence>
<proteinExistence type="predicted"/>
<dbReference type="EMBL" id="CAJNOK010001322">
    <property type="protein sequence ID" value="CAF0805719.1"/>
    <property type="molecule type" value="Genomic_DNA"/>
</dbReference>
<evidence type="ECO:0000313" key="3">
    <source>
        <dbReference type="EMBL" id="CAF3589384.1"/>
    </source>
</evidence>
<comment type="caution">
    <text evidence="3">The sequence shown here is derived from an EMBL/GenBank/DDBJ whole genome shotgun (WGS) entry which is preliminary data.</text>
</comment>
<gene>
    <name evidence="2" type="ORF">OVA965_LOCUS4887</name>
    <name evidence="3" type="ORF">TMI583_LOCUS4885</name>
</gene>
<evidence type="ECO:0000313" key="2">
    <source>
        <dbReference type="EMBL" id="CAF0805719.1"/>
    </source>
</evidence>
<dbReference type="Proteomes" id="UP000682733">
    <property type="component" value="Unassembled WGS sequence"/>
</dbReference>
<dbReference type="Proteomes" id="UP000677228">
    <property type="component" value="Unassembled WGS sequence"/>
</dbReference>
<reference evidence="3" key="1">
    <citation type="submission" date="2021-02" db="EMBL/GenBank/DDBJ databases">
        <authorList>
            <person name="Nowell W R."/>
        </authorList>
    </citation>
    <scope>NUCLEOTIDE SEQUENCE</scope>
</reference>
<feature type="compositionally biased region" description="Low complexity" evidence="1">
    <location>
        <begin position="416"/>
        <end position="427"/>
    </location>
</feature>